<keyword evidence="7" id="KW-0003">3Fe-4S</keyword>
<dbReference type="SUPFAM" id="SSF54862">
    <property type="entry name" value="4Fe-4S ferredoxins"/>
    <property type="match status" value="1"/>
</dbReference>
<accession>A0ABT3VG50</accession>
<evidence type="ECO:0000256" key="5">
    <source>
        <dbReference type="ARBA" id="ARBA00023004"/>
    </source>
</evidence>
<dbReference type="PANTHER" id="PTHR36923:SF3">
    <property type="entry name" value="FERREDOXIN"/>
    <property type="match status" value="1"/>
</dbReference>
<dbReference type="Proteomes" id="UP001165590">
    <property type="component" value="Unassembled WGS sequence"/>
</dbReference>
<evidence type="ECO:0000256" key="3">
    <source>
        <dbReference type="ARBA" id="ARBA00022723"/>
    </source>
</evidence>
<reference evidence="9" key="1">
    <citation type="journal article" date="2022" name="bioRxiv">
        <title>Discovery and biosynthetic assessment of Streptomyces ortus sp nov. isolated from a deep-sea sponge.</title>
        <authorList>
            <person name="Williams S.E."/>
        </authorList>
    </citation>
    <scope>NUCLEOTIDE SEQUENCE</scope>
    <source>
        <strain evidence="9">A15ISP2-DRY2</strain>
    </source>
</reference>
<dbReference type="PRINTS" id="PR00352">
    <property type="entry name" value="3FE4SFRDOXIN"/>
</dbReference>
<evidence type="ECO:0000256" key="6">
    <source>
        <dbReference type="ARBA" id="ARBA00023014"/>
    </source>
</evidence>
<dbReference type="InterPro" id="IPR051269">
    <property type="entry name" value="Fe-S_cluster_ET"/>
</dbReference>
<organism evidence="9 10">
    <name type="scientific">Streptomyces ortus</name>
    <dbReference type="NCBI Taxonomy" id="2867268"/>
    <lineage>
        <taxon>Bacteria</taxon>
        <taxon>Bacillati</taxon>
        <taxon>Actinomycetota</taxon>
        <taxon>Actinomycetes</taxon>
        <taxon>Kitasatosporales</taxon>
        <taxon>Streptomycetaceae</taxon>
        <taxon>Streptomyces</taxon>
    </lineage>
</organism>
<dbReference type="RefSeq" id="WP_267031174.1">
    <property type="nucleotide sequence ID" value="NZ_JAIFZO010000002.1"/>
</dbReference>
<dbReference type="Pfam" id="PF13459">
    <property type="entry name" value="Fer4_15"/>
    <property type="match status" value="1"/>
</dbReference>
<comment type="cofactor">
    <cofactor evidence="1">
        <name>[3Fe-4S] cluster</name>
        <dbReference type="ChEBI" id="CHEBI:21137"/>
    </cofactor>
</comment>
<keyword evidence="10" id="KW-1185">Reference proteome</keyword>
<evidence type="ECO:0000256" key="1">
    <source>
        <dbReference type="ARBA" id="ARBA00001927"/>
    </source>
</evidence>
<comment type="function">
    <text evidence="8">Ferredoxins are iron-sulfur proteins that transfer electrons in a wide variety of metabolic reactions.</text>
</comment>
<keyword evidence="3 8" id="KW-0479">Metal-binding</keyword>
<keyword evidence="6 8" id="KW-0411">Iron-sulfur</keyword>
<evidence type="ECO:0000313" key="10">
    <source>
        <dbReference type="Proteomes" id="UP001165590"/>
    </source>
</evidence>
<dbReference type="InterPro" id="IPR001080">
    <property type="entry name" value="3Fe4S_ferredoxin"/>
</dbReference>
<evidence type="ECO:0000256" key="2">
    <source>
        <dbReference type="ARBA" id="ARBA00022448"/>
    </source>
</evidence>
<gene>
    <name evidence="9" type="ORF">K3769_40335</name>
</gene>
<dbReference type="EMBL" id="JAIFZO010000002">
    <property type="protein sequence ID" value="MCX4238919.1"/>
    <property type="molecule type" value="Genomic_DNA"/>
</dbReference>
<evidence type="ECO:0000256" key="4">
    <source>
        <dbReference type="ARBA" id="ARBA00022982"/>
    </source>
</evidence>
<proteinExistence type="predicted"/>
<evidence type="ECO:0000256" key="8">
    <source>
        <dbReference type="RuleBase" id="RU368020"/>
    </source>
</evidence>
<dbReference type="PANTHER" id="PTHR36923">
    <property type="entry name" value="FERREDOXIN"/>
    <property type="match status" value="1"/>
</dbReference>
<comment type="caution">
    <text evidence="9">The sequence shown here is derived from an EMBL/GenBank/DDBJ whole genome shotgun (WGS) entry which is preliminary data.</text>
</comment>
<dbReference type="Gene3D" id="3.30.70.20">
    <property type="match status" value="1"/>
</dbReference>
<name>A0ABT3VG50_9ACTN</name>
<keyword evidence="4 8" id="KW-0249">Electron transport</keyword>
<keyword evidence="5 8" id="KW-0408">Iron</keyword>
<evidence type="ECO:0000256" key="7">
    <source>
        <dbReference type="ARBA" id="ARBA00023291"/>
    </source>
</evidence>
<sequence length="90" mass="9282">MTPVTGADGGAANIGIRVDRDRCAGSGVCALFEPRYFDQSEEDGLALPRVREAAPEALPVLRAAASRCPAGAITLVVPDTRESAAGDRAD</sequence>
<keyword evidence="2 8" id="KW-0813">Transport</keyword>
<evidence type="ECO:0000313" key="9">
    <source>
        <dbReference type="EMBL" id="MCX4238919.1"/>
    </source>
</evidence>
<protein>
    <recommendedName>
        <fullName evidence="8">Ferredoxin</fullName>
    </recommendedName>
</protein>